<protein>
    <recommendedName>
        <fullName evidence="2">LysM domain-containing protein</fullName>
    </recommendedName>
</protein>
<dbReference type="PROSITE" id="PS51782">
    <property type="entry name" value="LYSM"/>
    <property type="match status" value="2"/>
</dbReference>
<sequence>MVRSLKCLFAVIVVSLVSFADVEARVASPKDSVGVENIQGKNFILHKVSKGEGLYGIARRYKISVNQLKEANPSVTGGLSLGQIIKVPYAGVVAKPQVATAAVEAAPASPKEVVHVVKASETLFSLAKRYGVSVADIKSWNGMQSNALALGQRLVVGKGSSASSWKSAAGDTLGLRPKDPKEAVGTMDLGNVIGIDEKRKVDENGRVTEVGIAKIIPDSEDSPKYLALHRDAPVGTIIHMKNESNNLNIFVRVIGRLPDTGDNEKVLIRISQVAYERLGAVNSAFPVQLSYILEQKQ</sequence>
<feature type="domain" description="LysM" evidence="2">
    <location>
        <begin position="113"/>
        <end position="156"/>
    </location>
</feature>
<dbReference type="Gene3D" id="2.40.40.10">
    <property type="entry name" value="RlpA-like domain"/>
    <property type="match status" value="1"/>
</dbReference>
<dbReference type="KEGG" id="fax:FUAX_08130"/>
<dbReference type="Proteomes" id="UP001348817">
    <property type="component" value="Chromosome"/>
</dbReference>
<dbReference type="Gene3D" id="3.10.350.10">
    <property type="entry name" value="LysM domain"/>
    <property type="match status" value="2"/>
</dbReference>
<dbReference type="Pfam" id="PF01476">
    <property type="entry name" value="LysM"/>
    <property type="match status" value="2"/>
</dbReference>
<evidence type="ECO:0000313" key="4">
    <source>
        <dbReference type="Proteomes" id="UP001348817"/>
    </source>
</evidence>
<organism evidence="3 4">
    <name type="scientific">Fulvitalea axinellae</name>
    <dbReference type="NCBI Taxonomy" id="1182444"/>
    <lineage>
        <taxon>Bacteria</taxon>
        <taxon>Pseudomonadati</taxon>
        <taxon>Bacteroidota</taxon>
        <taxon>Cytophagia</taxon>
        <taxon>Cytophagales</taxon>
        <taxon>Persicobacteraceae</taxon>
        <taxon>Fulvitalea</taxon>
    </lineage>
</organism>
<feature type="signal peptide" evidence="1">
    <location>
        <begin position="1"/>
        <end position="20"/>
    </location>
</feature>
<feature type="chain" id="PRO_5043336416" description="LysM domain-containing protein" evidence="1">
    <location>
        <begin position="21"/>
        <end position="297"/>
    </location>
</feature>
<keyword evidence="4" id="KW-1185">Reference proteome</keyword>
<proteinExistence type="predicted"/>
<dbReference type="InterPro" id="IPR036779">
    <property type="entry name" value="LysM_dom_sf"/>
</dbReference>
<name>A0AAU9D6D2_9BACT</name>
<dbReference type="RefSeq" id="WP_338393645.1">
    <property type="nucleotide sequence ID" value="NZ_AP025314.1"/>
</dbReference>
<accession>A0AAU9D6D2</accession>
<dbReference type="InterPro" id="IPR018392">
    <property type="entry name" value="LysM"/>
</dbReference>
<keyword evidence="1" id="KW-0732">Signal</keyword>
<dbReference type="InterPro" id="IPR036908">
    <property type="entry name" value="RlpA-like_sf"/>
</dbReference>
<evidence type="ECO:0000259" key="2">
    <source>
        <dbReference type="PROSITE" id="PS51782"/>
    </source>
</evidence>
<dbReference type="SMART" id="SM00257">
    <property type="entry name" value="LysM"/>
    <property type="match status" value="2"/>
</dbReference>
<evidence type="ECO:0000256" key="1">
    <source>
        <dbReference type="SAM" id="SignalP"/>
    </source>
</evidence>
<evidence type="ECO:0000313" key="3">
    <source>
        <dbReference type="EMBL" id="BDD08381.1"/>
    </source>
</evidence>
<dbReference type="SUPFAM" id="SSF54106">
    <property type="entry name" value="LysM domain"/>
    <property type="match status" value="2"/>
</dbReference>
<reference evidence="3 4" key="1">
    <citation type="submission" date="2021-12" db="EMBL/GenBank/DDBJ databases">
        <title>Genome sequencing of bacteria with rrn-lacking chromosome and rrn-plasmid.</title>
        <authorList>
            <person name="Anda M."/>
            <person name="Iwasaki W."/>
        </authorList>
    </citation>
    <scope>NUCLEOTIDE SEQUENCE [LARGE SCALE GENOMIC DNA]</scope>
    <source>
        <strain evidence="3 4">DSM 100852</strain>
    </source>
</reference>
<dbReference type="PANTHER" id="PTHR33734:SF22">
    <property type="entry name" value="MEMBRANE-BOUND LYTIC MUREIN TRANSGLYCOSYLASE D"/>
    <property type="match status" value="1"/>
</dbReference>
<feature type="domain" description="LysM" evidence="2">
    <location>
        <begin position="44"/>
        <end position="87"/>
    </location>
</feature>
<dbReference type="GO" id="GO:0008932">
    <property type="term" value="F:lytic endotransglycosylase activity"/>
    <property type="evidence" value="ECO:0007669"/>
    <property type="project" value="TreeGrafter"/>
</dbReference>
<gene>
    <name evidence="3" type="ORF">FUAX_08130</name>
</gene>
<dbReference type="AlphaFoldDB" id="A0AAU9D6D2"/>
<dbReference type="CDD" id="cd00118">
    <property type="entry name" value="LysM"/>
    <property type="match status" value="2"/>
</dbReference>
<dbReference type="EMBL" id="AP025314">
    <property type="protein sequence ID" value="BDD08381.1"/>
    <property type="molecule type" value="Genomic_DNA"/>
</dbReference>
<dbReference type="PANTHER" id="PTHR33734">
    <property type="entry name" value="LYSM DOMAIN-CONTAINING GPI-ANCHORED PROTEIN 2"/>
    <property type="match status" value="1"/>
</dbReference>